<dbReference type="InterPro" id="IPR014001">
    <property type="entry name" value="Helicase_ATP-bd"/>
</dbReference>
<dbReference type="GO" id="GO:0005524">
    <property type="term" value="F:ATP binding"/>
    <property type="evidence" value="ECO:0007669"/>
    <property type="project" value="UniProtKB-KW"/>
</dbReference>
<keyword evidence="1 7" id="KW-0547">Nucleotide-binding</keyword>
<dbReference type="CDD" id="cd18787">
    <property type="entry name" value="SF2_C_DEAD"/>
    <property type="match status" value="1"/>
</dbReference>
<dbReference type="InterPro" id="IPR027417">
    <property type="entry name" value="P-loop_NTPase"/>
</dbReference>
<dbReference type="PROSITE" id="PS00039">
    <property type="entry name" value="DEAD_ATP_HELICASE"/>
    <property type="match status" value="1"/>
</dbReference>
<evidence type="ECO:0000256" key="1">
    <source>
        <dbReference type="ARBA" id="ARBA00022741"/>
    </source>
</evidence>
<evidence type="ECO:0000259" key="8">
    <source>
        <dbReference type="PROSITE" id="PS51192"/>
    </source>
</evidence>
<evidence type="ECO:0000256" key="2">
    <source>
        <dbReference type="ARBA" id="ARBA00022801"/>
    </source>
</evidence>
<evidence type="ECO:0000256" key="4">
    <source>
        <dbReference type="ARBA" id="ARBA00022840"/>
    </source>
</evidence>
<feature type="domain" description="Helicase C-terminal" evidence="9">
    <location>
        <begin position="277"/>
        <end position="424"/>
    </location>
</feature>
<dbReference type="EMBL" id="CACVAQ010000374">
    <property type="protein sequence ID" value="CAA6826084.1"/>
    <property type="molecule type" value="Genomic_DNA"/>
</dbReference>
<dbReference type="Pfam" id="PF00271">
    <property type="entry name" value="Helicase_C"/>
    <property type="match status" value="1"/>
</dbReference>
<evidence type="ECO:0000256" key="7">
    <source>
        <dbReference type="RuleBase" id="RU000492"/>
    </source>
</evidence>
<dbReference type="SMART" id="SM00490">
    <property type="entry name" value="HELICc"/>
    <property type="match status" value="1"/>
</dbReference>
<dbReference type="GO" id="GO:0005829">
    <property type="term" value="C:cytosol"/>
    <property type="evidence" value="ECO:0007669"/>
    <property type="project" value="TreeGrafter"/>
</dbReference>
<dbReference type="GO" id="GO:0003676">
    <property type="term" value="F:nucleic acid binding"/>
    <property type="evidence" value="ECO:0007669"/>
    <property type="project" value="InterPro"/>
</dbReference>
<evidence type="ECO:0000313" key="11">
    <source>
        <dbReference type="EMBL" id="CAA6826084.1"/>
    </source>
</evidence>
<dbReference type="PROSITE" id="PS51194">
    <property type="entry name" value="HELICASE_CTER"/>
    <property type="match status" value="1"/>
</dbReference>
<gene>
    <name evidence="11" type="ORF">HELGO_WM50474</name>
</gene>
<evidence type="ECO:0000256" key="3">
    <source>
        <dbReference type="ARBA" id="ARBA00022806"/>
    </source>
</evidence>
<feature type="short sequence motif" description="Q motif" evidence="6">
    <location>
        <begin position="49"/>
        <end position="77"/>
    </location>
</feature>
<dbReference type="Gene3D" id="3.40.50.300">
    <property type="entry name" value="P-loop containing nucleotide triphosphate hydrolases"/>
    <property type="match status" value="2"/>
</dbReference>
<keyword evidence="2 7" id="KW-0378">Hydrolase</keyword>
<dbReference type="GO" id="GO:0016787">
    <property type="term" value="F:hydrolase activity"/>
    <property type="evidence" value="ECO:0007669"/>
    <property type="project" value="UniProtKB-KW"/>
</dbReference>
<dbReference type="InterPro" id="IPR011545">
    <property type="entry name" value="DEAD/DEAH_box_helicase_dom"/>
</dbReference>
<evidence type="ECO:0000256" key="6">
    <source>
        <dbReference type="PROSITE-ProRule" id="PRU00552"/>
    </source>
</evidence>
<dbReference type="SUPFAM" id="SSF52540">
    <property type="entry name" value="P-loop containing nucleoside triphosphate hydrolases"/>
    <property type="match status" value="1"/>
</dbReference>
<dbReference type="PROSITE" id="PS51195">
    <property type="entry name" value="Q_MOTIF"/>
    <property type="match status" value="1"/>
</dbReference>
<dbReference type="InterPro" id="IPR014014">
    <property type="entry name" value="RNA_helicase_DEAD_Q_motif"/>
</dbReference>
<dbReference type="SMART" id="SM00487">
    <property type="entry name" value="DEXDc"/>
    <property type="match status" value="1"/>
</dbReference>
<organism evidence="11">
    <name type="scientific">uncultured Aureispira sp</name>
    <dbReference type="NCBI Taxonomy" id="1331704"/>
    <lineage>
        <taxon>Bacteria</taxon>
        <taxon>Pseudomonadati</taxon>
        <taxon>Bacteroidota</taxon>
        <taxon>Saprospiria</taxon>
        <taxon>Saprospirales</taxon>
        <taxon>Saprospiraceae</taxon>
        <taxon>Aureispira</taxon>
        <taxon>environmental samples</taxon>
    </lineage>
</organism>
<dbReference type="InterPro" id="IPR050079">
    <property type="entry name" value="DEAD_box_RNA_helicase"/>
</dbReference>
<dbReference type="Pfam" id="PF00270">
    <property type="entry name" value="DEAD"/>
    <property type="match status" value="1"/>
</dbReference>
<reference evidence="11" key="1">
    <citation type="submission" date="2020-01" db="EMBL/GenBank/DDBJ databases">
        <authorList>
            <person name="Meier V. D."/>
            <person name="Meier V D."/>
        </authorList>
    </citation>
    <scope>NUCLEOTIDE SEQUENCE</scope>
    <source>
        <strain evidence="11">HLG_WM_MAG_10</strain>
    </source>
</reference>
<dbReference type="InterPro" id="IPR000629">
    <property type="entry name" value="RNA-helicase_DEAD-box_CS"/>
</dbReference>
<comment type="similarity">
    <text evidence="5 7">Belongs to the DEAD box helicase family.</text>
</comment>
<evidence type="ECO:0000259" key="10">
    <source>
        <dbReference type="PROSITE" id="PS51195"/>
    </source>
</evidence>
<keyword evidence="3 7" id="KW-0347">Helicase</keyword>
<evidence type="ECO:0000259" key="9">
    <source>
        <dbReference type="PROSITE" id="PS51194"/>
    </source>
</evidence>
<dbReference type="GO" id="GO:0003724">
    <property type="term" value="F:RNA helicase activity"/>
    <property type="evidence" value="ECO:0007669"/>
    <property type="project" value="InterPro"/>
</dbReference>
<dbReference type="PROSITE" id="PS51192">
    <property type="entry name" value="HELICASE_ATP_BIND_1"/>
    <property type="match status" value="1"/>
</dbReference>
<evidence type="ECO:0000256" key="5">
    <source>
        <dbReference type="ARBA" id="ARBA00038437"/>
    </source>
</evidence>
<dbReference type="PANTHER" id="PTHR47959">
    <property type="entry name" value="ATP-DEPENDENT RNA HELICASE RHLE-RELATED"/>
    <property type="match status" value="1"/>
</dbReference>
<protein>
    <submittedName>
        <fullName evidence="11">Uncharacterized protein</fullName>
    </submittedName>
</protein>
<dbReference type="InterPro" id="IPR001650">
    <property type="entry name" value="Helicase_C-like"/>
</dbReference>
<dbReference type="PANTHER" id="PTHR47959:SF13">
    <property type="entry name" value="ATP-DEPENDENT RNA HELICASE RHLE"/>
    <property type="match status" value="1"/>
</dbReference>
<feature type="non-terminal residue" evidence="11">
    <location>
        <position position="1"/>
    </location>
</feature>
<dbReference type="CDD" id="cd00268">
    <property type="entry name" value="DEADc"/>
    <property type="match status" value="1"/>
</dbReference>
<proteinExistence type="inferred from homology"/>
<accession>A0A6S6U346</accession>
<sequence>KHKEATERNTKLGQLVIIVHFLCIFTKNKSHLISRDTRHLLNRLNYAMKNFSTSTLSPYIIQALQEKGITEPTEIQAKAIPILLEHEGDFVGRSATGTGKTYAFGAPLLSRVDPSDGKIQAVILVPTRELCEQIGNELIALGKHIPGLKIKAIYGGVPIKNQVHELSNGVQVLVATPGRLMDLVGRKIVYLSMLKFLVLDEADEMLLRGFQTDIDKILTTSNRNYSTWLFSATMPNEINGLIKKYLSKTLKKVIIGKEIKTNSGIQHWAVELNAIDKLNTLLYYLNRFGDQKGTIFCRTKSGVQKLYKQLSANKFSCGAVHGDLPQGLRNKIMDQYRNGHINILIATDIAARGLDVDDVAFVIQYHLPDTAIAYTHRSGRTSRTGNSGTSLTFVFSEERADLEFIERELRLDMTYLPLPSFKDQTVNKAILWGRRIAKEKPLGDLLEETDKQAFKNELQHLSKEELLEKLLATFLRDQ</sequence>
<feature type="domain" description="Helicase ATP-binding" evidence="8">
    <location>
        <begin position="81"/>
        <end position="252"/>
    </location>
</feature>
<dbReference type="InterPro" id="IPR044742">
    <property type="entry name" value="DEAD/DEAH_RhlB"/>
</dbReference>
<dbReference type="AlphaFoldDB" id="A0A6S6U346"/>
<name>A0A6S6U346_9BACT</name>
<feature type="domain" description="DEAD-box RNA helicase Q" evidence="10">
    <location>
        <begin position="49"/>
        <end position="77"/>
    </location>
</feature>
<keyword evidence="4 7" id="KW-0067">ATP-binding</keyword>